<evidence type="ECO:0000313" key="1">
    <source>
        <dbReference type="EMBL" id="BDS06077.1"/>
    </source>
</evidence>
<protein>
    <recommendedName>
        <fullName evidence="2">DUF4437 domain-containing protein</fullName>
    </recommendedName>
</protein>
<organism evidence="1">
    <name type="scientific">Oceaniferula spumae</name>
    <dbReference type="NCBI Taxonomy" id="2979115"/>
    <lineage>
        <taxon>Bacteria</taxon>
        <taxon>Pseudomonadati</taxon>
        <taxon>Verrucomicrobiota</taxon>
        <taxon>Verrucomicrobiia</taxon>
        <taxon>Verrucomicrobiales</taxon>
        <taxon>Verrucomicrobiaceae</taxon>
        <taxon>Oceaniferula</taxon>
    </lineage>
</organism>
<dbReference type="Gene3D" id="2.60.120.10">
    <property type="entry name" value="Jelly Rolls"/>
    <property type="match status" value="2"/>
</dbReference>
<dbReference type="Pfam" id="PF14499">
    <property type="entry name" value="DUF4437"/>
    <property type="match status" value="1"/>
</dbReference>
<accession>A0AAT9FJF4</accession>
<dbReference type="SUPFAM" id="SSF51182">
    <property type="entry name" value="RmlC-like cupins"/>
    <property type="match status" value="1"/>
</dbReference>
<name>A0AAT9FJF4_9BACT</name>
<reference evidence="1" key="1">
    <citation type="submission" date="2024-07" db="EMBL/GenBank/DDBJ databases">
        <title>Complete genome sequence of Verrucomicrobiaceae bacterium NT6N.</title>
        <authorList>
            <person name="Huang C."/>
            <person name="Takami H."/>
            <person name="Hamasaki K."/>
        </authorList>
    </citation>
    <scope>NUCLEOTIDE SEQUENCE</scope>
    <source>
        <strain evidence="1">NT6N</strain>
    </source>
</reference>
<dbReference type="CDD" id="cd06989">
    <property type="entry name" value="cupin_DRT102"/>
    <property type="match status" value="1"/>
</dbReference>
<evidence type="ECO:0008006" key="2">
    <source>
        <dbReference type="Google" id="ProtNLM"/>
    </source>
</evidence>
<sequence>MPDWKAAPVSVKWSSKSNQPTYKNMKRLKTKWSLLLAAIPAAAITAHVIAQNVEPKPAPAHVCTEDVEWGALNPARGDKGPRAGTLWGDRTGAGTSGFLVKFADGFSSPPHIHNVTYRGVVISGLVHNDDPEAEKMWMSAGSFWTQPAGQVHITAAKGSNAMAYIEIDSGPYLVHPKEKAFSGAEQPVNVDASNIVWLSAASSTWIDAGFATGPEIAFLWGNPQDTKPGGTMVKLPSGFVGSIRNNGSALRAVVVKGKAKLLLTGDEKSSSLEPGHYFGSDEKTQHQLVNEGTEECILYIRTEGKFDIVPAEPKP</sequence>
<dbReference type="InterPro" id="IPR014710">
    <property type="entry name" value="RmlC-like_jellyroll"/>
</dbReference>
<proteinExistence type="predicted"/>
<dbReference type="InterPro" id="IPR028013">
    <property type="entry name" value="DUF4437"/>
</dbReference>
<dbReference type="InterPro" id="IPR011051">
    <property type="entry name" value="RmlC_Cupin_sf"/>
</dbReference>
<dbReference type="EMBL" id="AP026866">
    <property type="protein sequence ID" value="BDS06077.1"/>
    <property type="molecule type" value="Genomic_DNA"/>
</dbReference>
<dbReference type="AlphaFoldDB" id="A0AAT9FJF4"/>
<dbReference type="KEGG" id="osu:NT6N_11170"/>
<gene>
    <name evidence="1" type="ORF">NT6N_11170</name>
</gene>